<sequence>MEEKSKVRMTCLISCLLAWTRIEIWHGLKSTITLVLHLQKQKVQQESGANSEISDTHFGPKLIRQFPQKKPVATNTEESKPRLSKDILAGIFGGTS</sequence>
<dbReference type="EMBL" id="HG739122">
    <property type="protein sequence ID" value="CDP09505.1"/>
    <property type="molecule type" value="Genomic_DNA"/>
</dbReference>
<protein>
    <submittedName>
        <fullName evidence="1">Uncharacterized protein</fullName>
    </submittedName>
</protein>
<accession>A0A068ULS5</accession>
<dbReference type="STRING" id="49390.A0A068ULS5"/>
<keyword evidence="2" id="KW-1185">Reference proteome</keyword>
<dbReference type="PhylomeDB" id="A0A068ULS5"/>
<proteinExistence type="predicted"/>
<dbReference type="InParanoid" id="A0A068ULS5"/>
<dbReference type="Gramene" id="CDP09505">
    <property type="protein sequence ID" value="CDP09505"/>
    <property type="gene ID" value="GSCOC_T00028893001"/>
</dbReference>
<dbReference type="AlphaFoldDB" id="A0A068ULS5"/>
<organism evidence="1 2">
    <name type="scientific">Coffea canephora</name>
    <name type="common">Robusta coffee</name>
    <dbReference type="NCBI Taxonomy" id="49390"/>
    <lineage>
        <taxon>Eukaryota</taxon>
        <taxon>Viridiplantae</taxon>
        <taxon>Streptophyta</taxon>
        <taxon>Embryophyta</taxon>
        <taxon>Tracheophyta</taxon>
        <taxon>Spermatophyta</taxon>
        <taxon>Magnoliopsida</taxon>
        <taxon>eudicotyledons</taxon>
        <taxon>Gunneridae</taxon>
        <taxon>Pentapetalae</taxon>
        <taxon>asterids</taxon>
        <taxon>lamiids</taxon>
        <taxon>Gentianales</taxon>
        <taxon>Rubiaceae</taxon>
        <taxon>Ixoroideae</taxon>
        <taxon>Gardenieae complex</taxon>
        <taxon>Bertiereae - Coffeeae clade</taxon>
        <taxon>Coffeeae</taxon>
        <taxon>Coffea</taxon>
    </lineage>
</organism>
<dbReference type="Proteomes" id="UP000295252">
    <property type="component" value="Chromosome IV"/>
</dbReference>
<name>A0A068ULS5_COFCA</name>
<gene>
    <name evidence="1" type="ORF">GSCOC_T00028893001</name>
</gene>
<evidence type="ECO:0000313" key="1">
    <source>
        <dbReference type="EMBL" id="CDP09505.1"/>
    </source>
</evidence>
<reference evidence="2" key="1">
    <citation type="journal article" date="2014" name="Science">
        <title>The coffee genome provides insight into the convergent evolution of caffeine biosynthesis.</title>
        <authorList>
            <person name="Denoeud F."/>
            <person name="Carretero-Paulet L."/>
            <person name="Dereeper A."/>
            <person name="Droc G."/>
            <person name="Guyot R."/>
            <person name="Pietrella M."/>
            <person name="Zheng C."/>
            <person name="Alberti A."/>
            <person name="Anthony F."/>
            <person name="Aprea G."/>
            <person name="Aury J.M."/>
            <person name="Bento P."/>
            <person name="Bernard M."/>
            <person name="Bocs S."/>
            <person name="Campa C."/>
            <person name="Cenci A."/>
            <person name="Combes M.C."/>
            <person name="Crouzillat D."/>
            <person name="Da Silva C."/>
            <person name="Daddiego L."/>
            <person name="De Bellis F."/>
            <person name="Dussert S."/>
            <person name="Garsmeur O."/>
            <person name="Gayraud T."/>
            <person name="Guignon V."/>
            <person name="Jahn K."/>
            <person name="Jamilloux V."/>
            <person name="Joet T."/>
            <person name="Labadie K."/>
            <person name="Lan T."/>
            <person name="Leclercq J."/>
            <person name="Lepelley M."/>
            <person name="Leroy T."/>
            <person name="Li L.T."/>
            <person name="Librado P."/>
            <person name="Lopez L."/>
            <person name="Munoz A."/>
            <person name="Noel B."/>
            <person name="Pallavicini A."/>
            <person name="Perrotta G."/>
            <person name="Poncet V."/>
            <person name="Pot D."/>
            <person name="Priyono X."/>
            <person name="Rigoreau M."/>
            <person name="Rouard M."/>
            <person name="Rozas J."/>
            <person name="Tranchant-Dubreuil C."/>
            <person name="VanBuren R."/>
            <person name="Zhang Q."/>
            <person name="Andrade A.C."/>
            <person name="Argout X."/>
            <person name="Bertrand B."/>
            <person name="de Kochko A."/>
            <person name="Graziosi G."/>
            <person name="Henry R.J."/>
            <person name="Jayarama X."/>
            <person name="Ming R."/>
            <person name="Nagai C."/>
            <person name="Rounsley S."/>
            <person name="Sankoff D."/>
            <person name="Giuliano G."/>
            <person name="Albert V.A."/>
            <person name="Wincker P."/>
            <person name="Lashermes P."/>
        </authorList>
    </citation>
    <scope>NUCLEOTIDE SEQUENCE [LARGE SCALE GENOMIC DNA]</scope>
    <source>
        <strain evidence="2">cv. DH200-94</strain>
    </source>
</reference>
<evidence type="ECO:0000313" key="2">
    <source>
        <dbReference type="Proteomes" id="UP000295252"/>
    </source>
</evidence>